<reference evidence="2" key="1">
    <citation type="submission" date="2022-11" db="UniProtKB">
        <authorList>
            <consortium name="WormBaseParasite"/>
        </authorList>
    </citation>
    <scope>IDENTIFICATION</scope>
</reference>
<proteinExistence type="predicted"/>
<name>A0AC35GDY8_9BILA</name>
<dbReference type="WBParaSite" id="PS1159_v2.g4192.t2">
    <property type="protein sequence ID" value="PS1159_v2.g4192.t2"/>
    <property type="gene ID" value="PS1159_v2.g4192"/>
</dbReference>
<organism evidence="1 2">
    <name type="scientific">Panagrolaimus sp. PS1159</name>
    <dbReference type="NCBI Taxonomy" id="55785"/>
    <lineage>
        <taxon>Eukaryota</taxon>
        <taxon>Metazoa</taxon>
        <taxon>Ecdysozoa</taxon>
        <taxon>Nematoda</taxon>
        <taxon>Chromadorea</taxon>
        <taxon>Rhabditida</taxon>
        <taxon>Tylenchina</taxon>
        <taxon>Panagrolaimomorpha</taxon>
        <taxon>Panagrolaimoidea</taxon>
        <taxon>Panagrolaimidae</taxon>
        <taxon>Panagrolaimus</taxon>
    </lineage>
</organism>
<evidence type="ECO:0000313" key="2">
    <source>
        <dbReference type="WBParaSite" id="PS1159_v2.g4192.t2"/>
    </source>
</evidence>
<sequence length="402" mass="46054">MISDDNLSSMIKQSKMIYEDKAKSDIKEALSNYTDLSPKLKYHHFPDNSRRNAICLSGTIPVTYRGSKYHIPIALYLTENHPYSPPYTYVTPTSNMKIKVSEHVNEEGRIFLPYLNEWRFPAYDTVGLLGVLTFAFQEKCPVFQVKNSTSSQPPATSSNPPYPVGSNSRTPYPIGQPSFPTPSNPPYPTPNSDTGYRAPYQPYTNVPTPPVPPPPQHSYASSIRASLITAIEERIANRLKQKLERIANRLKQKLGKVIDDSQRLDVCINEMRLGQKMLRDFNDKADRDQRDLDLQLAVYKERKQELEESLEKYSQRSANADNDDIDTCIEPVTPLHRQIFENYAIDLTMDDLIYHLTDALKRRVISLQLFLTYVRQFSRKKFVAIVTMNKGRERAGLPQITE</sequence>
<evidence type="ECO:0000313" key="1">
    <source>
        <dbReference type="Proteomes" id="UP000887580"/>
    </source>
</evidence>
<dbReference type="Proteomes" id="UP000887580">
    <property type="component" value="Unplaced"/>
</dbReference>
<protein>
    <submittedName>
        <fullName evidence="2">Tumor susceptibility protein 101</fullName>
    </submittedName>
</protein>
<accession>A0AC35GDY8</accession>